<evidence type="ECO:0000256" key="10">
    <source>
        <dbReference type="ARBA" id="ARBA00023235"/>
    </source>
</evidence>
<evidence type="ECO:0000259" key="15">
    <source>
        <dbReference type="PROSITE" id="PS51198"/>
    </source>
</evidence>
<evidence type="ECO:0000313" key="18">
    <source>
        <dbReference type="Proteomes" id="UP000767854"/>
    </source>
</evidence>
<organism evidence="17 18">
    <name type="scientific">Fusibacter tunisiensis</name>
    <dbReference type="NCBI Taxonomy" id="1008308"/>
    <lineage>
        <taxon>Bacteria</taxon>
        <taxon>Bacillati</taxon>
        <taxon>Bacillota</taxon>
        <taxon>Clostridia</taxon>
        <taxon>Eubacteriales</taxon>
        <taxon>Eubacteriales Family XII. Incertae Sedis</taxon>
        <taxon>Fusibacter</taxon>
    </lineage>
</organism>
<dbReference type="PANTHER" id="PTHR11070">
    <property type="entry name" value="UVRD / RECB / PCRA DNA HELICASE FAMILY MEMBER"/>
    <property type="match status" value="1"/>
</dbReference>
<protein>
    <recommendedName>
        <fullName evidence="13">ATP-dependent helicase/nuclease subunit A</fullName>
        <ecNumber evidence="13">3.1.-.-</ecNumber>
        <ecNumber evidence="13">5.6.2.4</ecNumber>
    </recommendedName>
    <alternativeName>
        <fullName evidence="13">ATP-dependent helicase/nuclease AddA</fullName>
    </alternativeName>
    <alternativeName>
        <fullName evidence="13">DNA 3'-5' helicase AddA</fullName>
    </alternativeName>
</protein>
<dbReference type="GO" id="GO:0003678">
    <property type="term" value="F:DNA helicase activity"/>
    <property type="evidence" value="ECO:0007669"/>
    <property type="project" value="UniProtKB-EC"/>
</dbReference>
<keyword evidence="5 13" id="KW-0347">Helicase</keyword>
<dbReference type="Gene3D" id="3.90.320.10">
    <property type="match status" value="1"/>
</dbReference>
<dbReference type="SUPFAM" id="SSF52540">
    <property type="entry name" value="P-loop containing nucleoside triphosphate hydrolases"/>
    <property type="match status" value="1"/>
</dbReference>
<comment type="caution">
    <text evidence="17">The sequence shown here is derived from an EMBL/GenBank/DDBJ whole genome shotgun (WGS) entry which is preliminary data.</text>
</comment>
<dbReference type="InterPro" id="IPR027417">
    <property type="entry name" value="P-loop_NTPase"/>
</dbReference>
<dbReference type="InterPro" id="IPR014152">
    <property type="entry name" value="AddA"/>
</dbReference>
<evidence type="ECO:0000256" key="4">
    <source>
        <dbReference type="ARBA" id="ARBA00022801"/>
    </source>
</evidence>
<dbReference type="InterPro" id="IPR014017">
    <property type="entry name" value="DNA_helicase_UvrD-like_C"/>
</dbReference>
<dbReference type="SUPFAM" id="SSF52980">
    <property type="entry name" value="Restriction endonuclease-like"/>
    <property type="match status" value="1"/>
</dbReference>
<keyword evidence="9 13" id="KW-0234">DNA repair</keyword>
<dbReference type="EMBL" id="JAFBDT010000014">
    <property type="protein sequence ID" value="MBM7562256.1"/>
    <property type="molecule type" value="Genomic_DNA"/>
</dbReference>
<keyword evidence="6 13" id="KW-0269">Exonuclease</keyword>
<dbReference type="PROSITE" id="PS51217">
    <property type="entry name" value="UVRD_HELICASE_CTER"/>
    <property type="match status" value="1"/>
</dbReference>
<dbReference type="InterPro" id="IPR000212">
    <property type="entry name" value="DNA_helicase_UvrD/REP"/>
</dbReference>
<dbReference type="InterPro" id="IPR038726">
    <property type="entry name" value="PDDEXK_AddAB-type"/>
</dbReference>
<feature type="domain" description="UvrD-like helicase C-terminal" evidence="16">
    <location>
        <begin position="499"/>
        <end position="787"/>
    </location>
</feature>
<dbReference type="HAMAP" id="MF_01451">
    <property type="entry name" value="AddA"/>
    <property type="match status" value="1"/>
</dbReference>
<dbReference type="InterPro" id="IPR011604">
    <property type="entry name" value="PDDEXK-like_dom_sf"/>
</dbReference>
<dbReference type="PANTHER" id="PTHR11070:SF48">
    <property type="entry name" value="ATP-DEPENDENT HELICASE_NUCLEASE SUBUNIT A"/>
    <property type="match status" value="1"/>
</dbReference>
<evidence type="ECO:0000256" key="14">
    <source>
        <dbReference type="PROSITE-ProRule" id="PRU00560"/>
    </source>
</evidence>
<dbReference type="InterPro" id="IPR014016">
    <property type="entry name" value="UvrD-like_ATP-bd"/>
</dbReference>
<dbReference type="InterPro" id="IPR011335">
    <property type="entry name" value="Restrct_endonuc-II-like"/>
</dbReference>
<dbReference type="EC" id="5.6.2.4" evidence="13"/>
<comment type="catalytic activity">
    <reaction evidence="11 13">
        <text>Couples ATP hydrolysis with the unwinding of duplex DNA by translocating in the 3'-5' direction.</text>
        <dbReference type="EC" id="5.6.2.4"/>
    </reaction>
</comment>
<dbReference type="Gene3D" id="3.40.50.300">
    <property type="entry name" value="P-loop containing nucleotide triphosphate hydrolases"/>
    <property type="match status" value="4"/>
</dbReference>
<keyword evidence="4 13" id="KW-0378">Hydrolase</keyword>
<keyword evidence="3 13" id="KW-0227">DNA damage</keyword>
<dbReference type="EC" id="3.1.-.-" evidence="13"/>
<name>A0ABS2MS54_9FIRM</name>
<evidence type="ECO:0000259" key="16">
    <source>
        <dbReference type="PROSITE" id="PS51217"/>
    </source>
</evidence>
<dbReference type="GO" id="GO:0016787">
    <property type="term" value="F:hydrolase activity"/>
    <property type="evidence" value="ECO:0007669"/>
    <property type="project" value="UniProtKB-KW"/>
</dbReference>
<dbReference type="Pfam" id="PF00580">
    <property type="entry name" value="UvrD-helicase"/>
    <property type="match status" value="1"/>
</dbReference>
<dbReference type="Proteomes" id="UP000767854">
    <property type="component" value="Unassembled WGS sequence"/>
</dbReference>
<comment type="subunit">
    <text evidence="13">Heterodimer of AddA and AddB/RexB.</text>
</comment>
<proteinExistence type="inferred from homology"/>
<dbReference type="Pfam" id="PF12705">
    <property type="entry name" value="PDDEXK_1"/>
    <property type="match status" value="1"/>
</dbReference>
<reference evidence="17 18" key="1">
    <citation type="submission" date="2021-01" db="EMBL/GenBank/DDBJ databases">
        <title>Genomic Encyclopedia of Type Strains, Phase IV (KMG-IV): sequencing the most valuable type-strain genomes for metagenomic binning, comparative biology and taxonomic classification.</title>
        <authorList>
            <person name="Goeker M."/>
        </authorList>
    </citation>
    <scope>NUCLEOTIDE SEQUENCE [LARGE SCALE GENOMIC DNA]</scope>
    <source>
        <strain evidence="17 18">DSM 24436</strain>
    </source>
</reference>
<keyword evidence="10 13" id="KW-0413">Isomerase</keyword>
<evidence type="ECO:0000256" key="9">
    <source>
        <dbReference type="ARBA" id="ARBA00023204"/>
    </source>
</evidence>
<keyword evidence="1 13" id="KW-0540">Nuclease</keyword>
<feature type="domain" description="UvrD-like helicase ATP-binding" evidence="15">
    <location>
        <begin position="2"/>
        <end position="472"/>
    </location>
</feature>
<accession>A0ABS2MS54</accession>
<keyword evidence="18" id="KW-1185">Reference proteome</keyword>
<evidence type="ECO:0000256" key="7">
    <source>
        <dbReference type="ARBA" id="ARBA00022840"/>
    </source>
</evidence>
<gene>
    <name evidence="13" type="primary">addA</name>
    <name evidence="17" type="ORF">JOC49_001799</name>
</gene>
<dbReference type="PROSITE" id="PS51198">
    <property type="entry name" value="UVRD_HELICASE_ATP_BIND"/>
    <property type="match status" value="1"/>
</dbReference>
<comment type="similarity">
    <text evidence="13">Belongs to the helicase family. AddA subfamily.</text>
</comment>
<evidence type="ECO:0000256" key="2">
    <source>
        <dbReference type="ARBA" id="ARBA00022741"/>
    </source>
</evidence>
<dbReference type="CDD" id="cd17932">
    <property type="entry name" value="DEXQc_UvrD"/>
    <property type="match status" value="1"/>
</dbReference>
<evidence type="ECO:0000256" key="1">
    <source>
        <dbReference type="ARBA" id="ARBA00022722"/>
    </source>
</evidence>
<comment type="cofactor">
    <cofactor evidence="13">
        <name>Mg(2+)</name>
        <dbReference type="ChEBI" id="CHEBI:18420"/>
    </cofactor>
</comment>
<evidence type="ECO:0000256" key="12">
    <source>
        <dbReference type="ARBA" id="ARBA00048988"/>
    </source>
</evidence>
<sequence>MTKWTNEQLAAIEIRNVNLLVSAAAGSGKTAVLVERITRMIVEGLSDVDRMLVVTYTNAAAGEMRSRIESALSSAIEAYPERGSLLNQQIKKLNRAQIKTFHAFCLDVIRTHFLKADLDPNFKLIRDSERLILMEEALDETLEAAYKDQDLGFVELVESYTGNRDDYKLREMIKQLYVFSMSQPYPSEWLSSQHDPYALPDHPLRKKWESILIEQVRALVSGGLSLIDRGIELCQMPGGPEPYIKTLQSDRLVFENLEKSAHEGLEAFESRLSNVSLDRIATLKKDEKDLYDQALVAEVKDVIRTKFLKGQILSKLQSIFNYKTMDQYWKELPELSNRLSYLTKLTQDFSNRFLQMKLDKNLLDFNDLEHYAIEILEDSTVCAFYRDQFNHIFVDEYQDASAIQETIINRICRHGNRFMVGDVKQSIYKFRMADPELFLEKYHLYDVYGDSKDIGDGKNGLRIDLKNNFRTRRDILDQVNGIFSRIMSEKMGDVAYDTHARLNGLMPFEPSGAPYVEMNVISKDQGDGEEGSDVLADLKTDEIEARAIASRIKRLVGKPVYHPKSGEMKPCTYKDIVILLRSTRSWIPAFESVFLEQGIPFYADSQTGYFDTLEIKIMMDLLRIIDNPYQDLALLTVLRSPIVGLSIEELTELKVNHDSDFYYNRLLASLNQESFRDPRLRNFIDQLNTWREEAAYMPLDDFIWRIMQASGFYAYASAMPGGSSRQANLKILVDRASELKNSRLYTLAHFISFIEQMEKSSGDMGVASNIGEEEDVVRLMSIHKSKGLEFPVVIIGGLGKKFNFMDTYGDMIPHKHLGTALAYVNPELRIKSKTLPQMVMKEVVKGETLSEEMRVLYVGLTRPVDRLILFGTVKDYGAKASMWNREIDAYMLSSAGTFLDWVMPTVYQLEAIELNVLYEPDLISQVTTEEVETESRQEKLAEIIESDYAANPDVIQRLNLTLDGIDSQFKPLKVSVTDLKRNQAFQPPDLIDMPEFLKADKPIAGAEKGTLVHKVLEHLDFSKAYTLSSLKEAIAQLDILSEEALKLLDLNKILSFLQSKLGIRIASGLQVKKETPFVMVQDGQLVQGVIDLYFEEADGLVLVDYKTDYVGTQTLEELSQKHVFQIDFYRQALEILTEKPVKEAYIYYLDSNAVYPVKRS</sequence>
<evidence type="ECO:0000256" key="6">
    <source>
        <dbReference type="ARBA" id="ARBA00022839"/>
    </source>
</evidence>
<comment type="function">
    <text evidence="13">The heterodimer acts as both an ATP-dependent DNA helicase and an ATP-dependent, dual-direction single-stranded exonuclease. Recognizes the chi site generating a DNA molecule suitable for the initiation of homologous recombination. The AddA nuclease domain is required for chi fragment generation; this subunit has the helicase and 3' -&gt; 5' nuclease activities.</text>
</comment>
<evidence type="ECO:0000256" key="13">
    <source>
        <dbReference type="HAMAP-Rule" id="MF_01451"/>
    </source>
</evidence>
<feature type="binding site" evidence="14">
    <location>
        <begin position="23"/>
        <end position="30"/>
    </location>
    <ligand>
        <name>ATP</name>
        <dbReference type="ChEBI" id="CHEBI:30616"/>
    </ligand>
</feature>
<evidence type="ECO:0000256" key="5">
    <source>
        <dbReference type="ARBA" id="ARBA00022806"/>
    </source>
</evidence>
<dbReference type="NCBIfam" id="TIGR02785">
    <property type="entry name" value="addA_Gpos"/>
    <property type="match status" value="1"/>
</dbReference>
<evidence type="ECO:0000256" key="11">
    <source>
        <dbReference type="ARBA" id="ARBA00034617"/>
    </source>
</evidence>
<keyword evidence="8 13" id="KW-0238">DNA-binding</keyword>
<evidence type="ECO:0000256" key="8">
    <source>
        <dbReference type="ARBA" id="ARBA00023125"/>
    </source>
</evidence>
<evidence type="ECO:0000313" key="17">
    <source>
        <dbReference type="EMBL" id="MBM7562256.1"/>
    </source>
</evidence>
<keyword evidence="7 13" id="KW-0067">ATP-binding</keyword>
<evidence type="ECO:0000256" key="3">
    <source>
        <dbReference type="ARBA" id="ARBA00022763"/>
    </source>
</evidence>
<dbReference type="Pfam" id="PF13361">
    <property type="entry name" value="UvrD_C"/>
    <property type="match status" value="1"/>
</dbReference>
<dbReference type="RefSeq" id="WP_204664489.1">
    <property type="nucleotide sequence ID" value="NZ_JAFBDT010000014.1"/>
</dbReference>
<comment type="catalytic activity">
    <reaction evidence="12 13">
        <text>ATP + H2O = ADP + phosphate + H(+)</text>
        <dbReference type="Rhea" id="RHEA:13065"/>
        <dbReference type="ChEBI" id="CHEBI:15377"/>
        <dbReference type="ChEBI" id="CHEBI:15378"/>
        <dbReference type="ChEBI" id="CHEBI:30616"/>
        <dbReference type="ChEBI" id="CHEBI:43474"/>
        <dbReference type="ChEBI" id="CHEBI:456216"/>
        <dbReference type="EC" id="5.6.2.4"/>
    </reaction>
</comment>
<keyword evidence="2 13" id="KW-0547">Nucleotide-binding</keyword>